<reference evidence="2" key="2">
    <citation type="journal article" date="2021" name="Genome Biol. Evol.">
        <title>Developing a high-quality reference genome for a parasitic bivalve with doubly uniparental inheritance (Bivalvia: Unionida).</title>
        <authorList>
            <person name="Smith C.H."/>
        </authorList>
    </citation>
    <scope>NUCLEOTIDE SEQUENCE</scope>
    <source>
        <strain evidence="2">CHS0354</strain>
        <tissue evidence="2">Mantle</tissue>
    </source>
</reference>
<comment type="caution">
    <text evidence="2">The sequence shown here is derived from an EMBL/GenBank/DDBJ whole genome shotgun (WGS) entry which is preliminary data.</text>
</comment>
<keyword evidence="1" id="KW-0732">Signal</keyword>
<accession>A0AAE0SED6</accession>
<dbReference type="EMBL" id="JAEAOA010002345">
    <property type="protein sequence ID" value="KAK3590163.1"/>
    <property type="molecule type" value="Genomic_DNA"/>
</dbReference>
<reference evidence="2" key="3">
    <citation type="submission" date="2023-05" db="EMBL/GenBank/DDBJ databases">
        <authorList>
            <person name="Smith C.H."/>
        </authorList>
    </citation>
    <scope>NUCLEOTIDE SEQUENCE</scope>
    <source>
        <strain evidence="2">CHS0354</strain>
        <tissue evidence="2">Mantle</tissue>
    </source>
</reference>
<keyword evidence="3" id="KW-1185">Reference proteome</keyword>
<feature type="signal peptide" evidence="1">
    <location>
        <begin position="1"/>
        <end position="22"/>
    </location>
</feature>
<name>A0AAE0SED6_9BIVA</name>
<dbReference type="Proteomes" id="UP001195483">
    <property type="component" value="Unassembled WGS sequence"/>
</dbReference>
<feature type="chain" id="PRO_5042160869" description="WAP domain-containing protein" evidence="1">
    <location>
        <begin position="23"/>
        <end position="185"/>
    </location>
</feature>
<dbReference type="AlphaFoldDB" id="A0AAE0SED6"/>
<organism evidence="2 3">
    <name type="scientific">Potamilus streckersoni</name>
    <dbReference type="NCBI Taxonomy" id="2493646"/>
    <lineage>
        <taxon>Eukaryota</taxon>
        <taxon>Metazoa</taxon>
        <taxon>Spiralia</taxon>
        <taxon>Lophotrochozoa</taxon>
        <taxon>Mollusca</taxon>
        <taxon>Bivalvia</taxon>
        <taxon>Autobranchia</taxon>
        <taxon>Heteroconchia</taxon>
        <taxon>Palaeoheterodonta</taxon>
        <taxon>Unionida</taxon>
        <taxon>Unionoidea</taxon>
        <taxon>Unionidae</taxon>
        <taxon>Ambleminae</taxon>
        <taxon>Lampsilini</taxon>
        <taxon>Potamilus</taxon>
    </lineage>
</organism>
<evidence type="ECO:0008006" key="4">
    <source>
        <dbReference type="Google" id="ProtNLM"/>
    </source>
</evidence>
<evidence type="ECO:0000313" key="2">
    <source>
        <dbReference type="EMBL" id="KAK3590163.1"/>
    </source>
</evidence>
<sequence length="185" mass="20125">MQLNSSLLACLLGLVMVEICRSLPPSTCRACDDSGICIDFCPEGERCRIYPCYAPPCLVGSCIEDNGICPTLAPGTVGVCTDTCSGGGPFRRCPWDKLCCSNGCGRECKHAIYPSSDFCLVDLPTYWLAASIFQEDFDVLVDNKRFALPEGLIKQNIIRVKKATTNYKKTGELVLECPAPLLVVI</sequence>
<evidence type="ECO:0000313" key="3">
    <source>
        <dbReference type="Proteomes" id="UP001195483"/>
    </source>
</evidence>
<reference evidence="2" key="1">
    <citation type="journal article" date="2021" name="Genome Biol. Evol.">
        <title>A High-Quality Reference Genome for a Parasitic Bivalve with Doubly Uniparental Inheritance (Bivalvia: Unionida).</title>
        <authorList>
            <person name="Smith C.H."/>
        </authorList>
    </citation>
    <scope>NUCLEOTIDE SEQUENCE</scope>
    <source>
        <strain evidence="2">CHS0354</strain>
    </source>
</reference>
<proteinExistence type="predicted"/>
<evidence type="ECO:0000256" key="1">
    <source>
        <dbReference type="SAM" id="SignalP"/>
    </source>
</evidence>
<gene>
    <name evidence="2" type="ORF">CHS0354_041217</name>
</gene>
<protein>
    <recommendedName>
        <fullName evidence="4">WAP domain-containing protein</fullName>
    </recommendedName>
</protein>